<dbReference type="AlphaFoldDB" id="A0A1G9GNN3"/>
<dbReference type="Gene3D" id="1.20.140.90">
    <property type="entry name" value="Malonyl-CoA decarboxylase, oligemerization domain"/>
    <property type="match status" value="1"/>
</dbReference>
<feature type="domain" description="Malonyl-CoA decarboxylase C-terminal" evidence="1">
    <location>
        <begin position="320"/>
        <end position="382"/>
    </location>
</feature>
<dbReference type="Proteomes" id="UP000199382">
    <property type="component" value="Unassembled WGS sequence"/>
</dbReference>
<dbReference type="InterPro" id="IPR042303">
    <property type="entry name" value="Malonyl_CoA_deC_C_sf"/>
</dbReference>
<dbReference type="OrthoDB" id="5292736at2"/>
<evidence type="ECO:0000259" key="1">
    <source>
        <dbReference type="Pfam" id="PF05292"/>
    </source>
</evidence>
<dbReference type="STRING" id="571298.SAMN04488026_106427"/>
<dbReference type="PANTHER" id="PTHR28641">
    <property type="match status" value="1"/>
</dbReference>
<organism evidence="3 4">
    <name type="scientific">Aliiruegeria lutimaris</name>
    <dbReference type="NCBI Taxonomy" id="571298"/>
    <lineage>
        <taxon>Bacteria</taxon>
        <taxon>Pseudomonadati</taxon>
        <taxon>Pseudomonadota</taxon>
        <taxon>Alphaproteobacteria</taxon>
        <taxon>Rhodobacterales</taxon>
        <taxon>Roseobacteraceae</taxon>
        <taxon>Aliiruegeria</taxon>
    </lineage>
</organism>
<dbReference type="GO" id="GO:0006633">
    <property type="term" value="P:fatty acid biosynthetic process"/>
    <property type="evidence" value="ECO:0007669"/>
    <property type="project" value="InterPro"/>
</dbReference>
<evidence type="ECO:0000259" key="2">
    <source>
        <dbReference type="Pfam" id="PF17408"/>
    </source>
</evidence>
<evidence type="ECO:0000313" key="3">
    <source>
        <dbReference type="EMBL" id="SDL02258.1"/>
    </source>
</evidence>
<dbReference type="GO" id="GO:0050080">
    <property type="term" value="F:malonyl-CoA decarboxylase activity"/>
    <property type="evidence" value="ECO:0007669"/>
    <property type="project" value="InterPro"/>
</dbReference>
<proteinExistence type="predicted"/>
<dbReference type="Pfam" id="PF17408">
    <property type="entry name" value="MCD_N"/>
    <property type="match status" value="1"/>
</dbReference>
<dbReference type="InterPro" id="IPR038917">
    <property type="entry name" value="Malonyl_CoA_deC"/>
</dbReference>
<dbReference type="InterPro" id="IPR038351">
    <property type="entry name" value="MCD_N_sf"/>
</dbReference>
<dbReference type="PANTHER" id="PTHR28641:SF1">
    <property type="entry name" value="MALONYL-COA DECARBOXYLASE, MITOCHONDRIAL"/>
    <property type="match status" value="1"/>
</dbReference>
<sequence>MRAPAPLASLLSGIFQASPAVRPADDDRSLVELCRELISARGESSTLRLAVSALAAYADRPEAGKLAFFRYLLDELDVAPAEIMAAASAYADAPSPGTLEQLLIVSEPKRQELFRKLNQADGATTHLVNMRKDLLCMMTEHPDLGRIDLDFMHLFTSWFNRGFLMLDRVNWSTPATILEKIIAYEAVHEIDDWEDLRRRTQPNDRRCYAYFHPRMPEEPLIFVEVALTKGVPVSVQDVLAVDRSPIPATQADTAVFYSISNCQVGLKGISFGNSLIKHVVSDISLELPNLKTFVTLSPIPGLRRWFEEQAGETAAPPEGEALRQLAATYLAAAKRHENLPRDPVARFHLSNGASIENVLADADLSANGIRQSFGAMANYRYDAPHVEAHSERFATDHTVSLSRNVHSLVRAGQAHIASEKWNENAQSPV</sequence>
<name>A0A1G9GNN3_9RHOB</name>
<dbReference type="Gene3D" id="3.40.630.150">
    <property type="entry name" value="Malonyl-CoA decarboxylase, catalytic domain"/>
    <property type="match status" value="2"/>
</dbReference>
<dbReference type="EMBL" id="FNEK01000064">
    <property type="protein sequence ID" value="SDL02258.1"/>
    <property type="molecule type" value="Genomic_DNA"/>
</dbReference>
<gene>
    <name evidence="3" type="ORF">SAMN04488026_106427</name>
</gene>
<dbReference type="RefSeq" id="WP_093162235.1">
    <property type="nucleotide sequence ID" value="NZ_FNEK01000064.1"/>
</dbReference>
<feature type="domain" description="Malonyl-CoA decarboxylase C-terminal" evidence="1">
    <location>
        <begin position="162"/>
        <end position="311"/>
    </location>
</feature>
<reference evidence="3 4" key="1">
    <citation type="submission" date="2016-10" db="EMBL/GenBank/DDBJ databases">
        <authorList>
            <person name="de Groot N.N."/>
        </authorList>
    </citation>
    <scope>NUCLEOTIDE SEQUENCE [LARGE SCALE GENOMIC DNA]</scope>
    <source>
        <strain evidence="3 4">DSM 25294</strain>
    </source>
</reference>
<protein>
    <submittedName>
        <fullName evidence="3">Malonyl-CoA decarboxylase</fullName>
    </submittedName>
</protein>
<evidence type="ECO:0000313" key="4">
    <source>
        <dbReference type="Proteomes" id="UP000199382"/>
    </source>
</evidence>
<dbReference type="InterPro" id="IPR007956">
    <property type="entry name" value="Malonyl_CoA_deC_C"/>
</dbReference>
<dbReference type="InterPro" id="IPR035372">
    <property type="entry name" value="MCD_N"/>
</dbReference>
<accession>A0A1G9GNN3</accession>
<dbReference type="Pfam" id="PF05292">
    <property type="entry name" value="MCD"/>
    <property type="match status" value="2"/>
</dbReference>
<feature type="domain" description="Malonyl-CoA decarboxylase N-terminal" evidence="2">
    <location>
        <begin position="80"/>
        <end position="159"/>
    </location>
</feature>
<keyword evidence="4" id="KW-1185">Reference proteome</keyword>